<proteinExistence type="predicted"/>
<dbReference type="EMBL" id="CP060804">
    <property type="protein sequence ID" value="QNP37218.1"/>
    <property type="molecule type" value="Genomic_DNA"/>
</dbReference>
<protein>
    <submittedName>
        <fullName evidence="1">Uncharacterized protein</fullName>
    </submittedName>
</protein>
<name>A0A7H0FMF2_ENTFL</name>
<sequence length="190" mass="23274">MYRKWTEDELVYLEYFVFENDTQLIEASKYLNRSINAIRKKLCKMRKEDDFRCYMHRLWSEKEDEFLKKHYLSMKNKYIADRLNRTVGAVEFRAKKLGLTKHKKIKELDTEIRRLIDEDYYLSQICTKLNIKMSSLIAHCQREKIPYKKMPRTEYKNYGKHVWNVQDKVRFQEYLSKQELKASEEDDSKV</sequence>
<evidence type="ECO:0000313" key="2">
    <source>
        <dbReference type="Proteomes" id="UP000516122"/>
    </source>
</evidence>
<dbReference type="RefSeq" id="WP_002380699.1">
    <property type="nucleotide sequence ID" value="NZ_CABGKB010000008.1"/>
</dbReference>
<dbReference type="AlphaFoldDB" id="A0A7H0FMF2"/>
<dbReference type="Proteomes" id="UP000516122">
    <property type="component" value="Chromosome"/>
</dbReference>
<reference evidence="1 2" key="1">
    <citation type="submission" date="2020-08" db="EMBL/GenBank/DDBJ databases">
        <title>Enterococcus faecalis SF28073 genome assembly.</title>
        <authorList>
            <person name="Duerkop B.A."/>
            <person name="Johnson C.N."/>
        </authorList>
    </citation>
    <scope>NUCLEOTIDE SEQUENCE [LARGE SCALE GENOMIC DNA]</scope>
    <source>
        <strain evidence="1 2">SF28073</strain>
    </source>
</reference>
<accession>A0A7H0FMF2</accession>
<gene>
    <name evidence="1" type="ORF">H9Q64_12195</name>
</gene>
<organism evidence="1 2">
    <name type="scientific">Enterococcus faecalis</name>
    <name type="common">Streptococcus faecalis</name>
    <dbReference type="NCBI Taxonomy" id="1351"/>
    <lineage>
        <taxon>Bacteria</taxon>
        <taxon>Bacillati</taxon>
        <taxon>Bacillota</taxon>
        <taxon>Bacilli</taxon>
        <taxon>Lactobacillales</taxon>
        <taxon>Enterococcaceae</taxon>
        <taxon>Enterococcus</taxon>
    </lineage>
</organism>
<evidence type="ECO:0000313" key="1">
    <source>
        <dbReference type="EMBL" id="QNP37218.1"/>
    </source>
</evidence>